<sequence length="175" mass="20132">MFTGSFLLNETKGKALVKVYAAPATYYAATPGPNIPRYKFIFRIAPAIETGPFLFDLAFRISPKGGAAFTNEHEEDLHVKALEARVLKYRRTYLNVWQDHFTDVVEMYARLRSENSLNLGFSFIFELWLTSSSTITFHSAWMRYTAVARKPKVTWDVDEMDGELERLFSDGWVVL</sequence>
<name>A0A8A6RPA9_9TOMB</name>
<reference evidence="1" key="2">
    <citation type="journal article" date="2021" name="Virus Evol.">
        <title>Viromics of extant insect orders unveil the evolution of the flavi-like superfamily.</title>
        <authorList>
            <person name="Sofia P."/>
            <person name="Simon K."/>
            <person name="Florian Z."/>
            <person name="Alexander D."/>
            <person name="Malte P."/>
            <person name="Shanlin L."/>
            <person name="Xin Z."/>
            <person name="Christian D."/>
            <person name="Bernhard M."/>
            <person name="Sandra J."/>
        </authorList>
    </citation>
    <scope>NUCLEOTIDE SEQUENCE</scope>
    <source>
        <strain evidence="1">OKIAV418</strain>
    </source>
</reference>
<protein>
    <submittedName>
        <fullName evidence="1">Uncharacterized protein</fullName>
    </submittedName>
</protein>
<reference evidence="1" key="1">
    <citation type="submission" date="2020-11" db="EMBL/GenBank/DDBJ databases">
        <authorList>
            <person name="Paraskevopoulou S."/>
            <person name="Kaefer S."/>
            <person name="Zirkel F."/>
            <person name="Donath A."/>
            <person name="Petersen M."/>
            <person name="Liu S."/>
            <person name="Zhou X."/>
            <person name="Drosten C."/>
            <person name="Misof B."/>
            <person name="Junglen S."/>
        </authorList>
    </citation>
    <scope>NUCLEOTIDE SEQUENCE</scope>
    <source>
        <strain evidence="1">OKIAV418</strain>
    </source>
</reference>
<organism evidence="1">
    <name type="scientific">Phasmatodean tombus-related virus</name>
    <dbReference type="NCBI Taxonomy" id="2822558"/>
    <lineage>
        <taxon>Viruses</taxon>
        <taxon>Riboviria</taxon>
        <taxon>Orthornavirae</taxon>
        <taxon>Kitrinoviricota</taxon>
        <taxon>Tolucaviricetes</taxon>
        <taxon>Tolivirales</taxon>
        <taxon>Tombusviridae</taxon>
    </lineage>
</organism>
<evidence type="ECO:0000313" key="1">
    <source>
        <dbReference type="EMBL" id="QTJ63619.1"/>
    </source>
</evidence>
<accession>A0A8A6RPA9</accession>
<proteinExistence type="predicted"/>
<dbReference type="EMBL" id="MW208788">
    <property type="protein sequence ID" value="QTJ63619.1"/>
    <property type="molecule type" value="Genomic_RNA"/>
</dbReference>